<reference evidence="1 2" key="1">
    <citation type="journal article" date="2024" name="BMC Genomics">
        <title>De novo assembly and annotation of Popillia japonica's genome with initial clues to its potential as an invasive pest.</title>
        <authorList>
            <person name="Cucini C."/>
            <person name="Boschi S."/>
            <person name="Funari R."/>
            <person name="Cardaioli E."/>
            <person name="Iannotti N."/>
            <person name="Marturano G."/>
            <person name="Paoli F."/>
            <person name="Bruttini M."/>
            <person name="Carapelli A."/>
            <person name="Frati F."/>
            <person name="Nardi F."/>
        </authorList>
    </citation>
    <scope>NUCLEOTIDE SEQUENCE [LARGE SCALE GENOMIC DNA]</scope>
    <source>
        <strain evidence="1">DMR45628</strain>
    </source>
</reference>
<evidence type="ECO:0000313" key="1">
    <source>
        <dbReference type="EMBL" id="KAK9728268.1"/>
    </source>
</evidence>
<organism evidence="1 2">
    <name type="scientific">Popillia japonica</name>
    <name type="common">Japanese beetle</name>
    <dbReference type="NCBI Taxonomy" id="7064"/>
    <lineage>
        <taxon>Eukaryota</taxon>
        <taxon>Metazoa</taxon>
        <taxon>Ecdysozoa</taxon>
        <taxon>Arthropoda</taxon>
        <taxon>Hexapoda</taxon>
        <taxon>Insecta</taxon>
        <taxon>Pterygota</taxon>
        <taxon>Neoptera</taxon>
        <taxon>Endopterygota</taxon>
        <taxon>Coleoptera</taxon>
        <taxon>Polyphaga</taxon>
        <taxon>Scarabaeiformia</taxon>
        <taxon>Scarabaeidae</taxon>
        <taxon>Rutelinae</taxon>
        <taxon>Popillia</taxon>
    </lineage>
</organism>
<dbReference type="AlphaFoldDB" id="A0AAW1L4J9"/>
<accession>A0AAW1L4J9</accession>
<keyword evidence="2" id="KW-1185">Reference proteome</keyword>
<proteinExistence type="predicted"/>
<protein>
    <submittedName>
        <fullName evidence="1">Uncharacterized protein</fullName>
    </submittedName>
</protein>
<evidence type="ECO:0000313" key="2">
    <source>
        <dbReference type="Proteomes" id="UP001458880"/>
    </source>
</evidence>
<comment type="caution">
    <text evidence="1">The sequence shown here is derived from an EMBL/GenBank/DDBJ whole genome shotgun (WGS) entry which is preliminary data.</text>
</comment>
<sequence length="111" mass="12660">MKGIQNIRYKQISSGYVIDSEIHNLRSVFAETVLPEPFLSKRNRPVEMDTGWDVVRYPIARRIRLTRCPIRASCRFMWGDVATVVLKPDEQPERATLLSVCNDAILRGVAG</sequence>
<name>A0AAW1L4J9_POPJA</name>
<dbReference type="EMBL" id="JASPKY010000171">
    <property type="protein sequence ID" value="KAK9728268.1"/>
    <property type="molecule type" value="Genomic_DNA"/>
</dbReference>
<dbReference type="Proteomes" id="UP001458880">
    <property type="component" value="Unassembled WGS sequence"/>
</dbReference>
<gene>
    <name evidence="1" type="ORF">QE152_g18039</name>
</gene>